<dbReference type="SUPFAM" id="SSF55856">
    <property type="entry name" value="Cytochrome b5-like heme/steroid binding domain"/>
    <property type="match status" value="1"/>
</dbReference>
<evidence type="ECO:0000259" key="5">
    <source>
        <dbReference type="PROSITE" id="PS50255"/>
    </source>
</evidence>
<evidence type="ECO:0000313" key="6">
    <source>
        <dbReference type="Ensembl" id="ENSBJAP00000023682.1"/>
    </source>
</evidence>
<keyword evidence="2 4" id="KW-0479">Metal-binding</keyword>
<accession>A0A8C0HRQ7</accession>
<keyword evidence="3 4" id="KW-0408">Iron</keyword>
<dbReference type="GO" id="GO:0020037">
    <property type="term" value="F:heme binding"/>
    <property type="evidence" value="ECO:0007669"/>
    <property type="project" value="UniProtKB-UniRule"/>
</dbReference>
<protein>
    <recommendedName>
        <fullName evidence="5">Cytochrome b5 heme-binding domain-containing protein</fullName>
    </recommendedName>
</protein>
<evidence type="ECO:0000256" key="4">
    <source>
        <dbReference type="RuleBase" id="RU362121"/>
    </source>
</evidence>
<dbReference type="GO" id="GO:0046872">
    <property type="term" value="F:metal ion binding"/>
    <property type="evidence" value="ECO:0007669"/>
    <property type="project" value="UniProtKB-UniRule"/>
</dbReference>
<keyword evidence="7" id="KW-1185">Reference proteome</keyword>
<sequence length="113" mass="12189">MGSFTRYRFPVTVPGVRCPPQPLSPVQVPPRCCCSEPSPGAGRNGPDRIWVTHGTEVFDVTDFVELHPGGADKVLLAAGGALEPFWALYLSPLARGRSKVAAFYSPRRVKVAP</sequence>
<evidence type="ECO:0000256" key="1">
    <source>
        <dbReference type="ARBA" id="ARBA00022617"/>
    </source>
</evidence>
<proteinExistence type="inferred from homology"/>
<comment type="similarity">
    <text evidence="4">Belongs to the cytochrome b5 family.</text>
</comment>
<dbReference type="AlphaFoldDB" id="A0A8C0HRQ7"/>
<reference evidence="6" key="1">
    <citation type="submission" date="2025-08" db="UniProtKB">
        <authorList>
            <consortium name="Ensembl"/>
        </authorList>
    </citation>
    <scope>IDENTIFICATION</scope>
</reference>
<dbReference type="Ensembl" id="ENSBJAT00000024338.1">
    <property type="protein sequence ID" value="ENSBJAP00000023682.1"/>
    <property type="gene ID" value="ENSBJAG00000015282.1"/>
</dbReference>
<dbReference type="Pfam" id="PF00173">
    <property type="entry name" value="Cyt-b5"/>
    <property type="match status" value="1"/>
</dbReference>
<dbReference type="Gene3D" id="3.10.120.10">
    <property type="entry name" value="Cytochrome b5-like heme/steroid binding domain"/>
    <property type="match status" value="1"/>
</dbReference>
<evidence type="ECO:0000256" key="3">
    <source>
        <dbReference type="ARBA" id="ARBA00023004"/>
    </source>
</evidence>
<dbReference type="PROSITE" id="PS00191">
    <property type="entry name" value="CYTOCHROME_B5_1"/>
    <property type="match status" value="1"/>
</dbReference>
<dbReference type="InterPro" id="IPR036400">
    <property type="entry name" value="Cyt_B5-like_heme/steroid_sf"/>
</dbReference>
<dbReference type="InterPro" id="IPR018506">
    <property type="entry name" value="Cyt_B5_heme-BS"/>
</dbReference>
<dbReference type="PROSITE" id="PS50255">
    <property type="entry name" value="CYTOCHROME_B5_2"/>
    <property type="match status" value="1"/>
</dbReference>
<evidence type="ECO:0000313" key="7">
    <source>
        <dbReference type="Proteomes" id="UP000694555"/>
    </source>
</evidence>
<reference evidence="6" key="2">
    <citation type="submission" date="2025-09" db="UniProtKB">
        <authorList>
            <consortium name="Ensembl"/>
        </authorList>
    </citation>
    <scope>IDENTIFICATION</scope>
</reference>
<keyword evidence="1 4" id="KW-0349">Heme</keyword>
<dbReference type="InterPro" id="IPR001199">
    <property type="entry name" value="Cyt_B5-like_heme/steroid-bd"/>
</dbReference>
<organism evidence="6 7">
    <name type="scientific">Buteo japonicus</name>
    <dbReference type="NCBI Taxonomy" id="224669"/>
    <lineage>
        <taxon>Eukaryota</taxon>
        <taxon>Metazoa</taxon>
        <taxon>Chordata</taxon>
        <taxon>Craniata</taxon>
        <taxon>Vertebrata</taxon>
        <taxon>Euteleostomi</taxon>
        <taxon>Archelosauria</taxon>
        <taxon>Archosauria</taxon>
        <taxon>Dinosauria</taxon>
        <taxon>Saurischia</taxon>
        <taxon>Theropoda</taxon>
        <taxon>Coelurosauria</taxon>
        <taxon>Aves</taxon>
        <taxon>Neognathae</taxon>
        <taxon>Neoaves</taxon>
        <taxon>Telluraves</taxon>
        <taxon>Accipitrimorphae</taxon>
        <taxon>Accipitriformes</taxon>
        <taxon>Accipitridae</taxon>
        <taxon>Accipitrinae</taxon>
        <taxon>Buteo</taxon>
    </lineage>
</organism>
<feature type="domain" description="Cytochrome b5 heme-binding" evidence="5">
    <location>
        <begin position="43"/>
        <end position="79"/>
    </location>
</feature>
<dbReference type="Proteomes" id="UP000694555">
    <property type="component" value="Unplaced"/>
</dbReference>
<name>A0A8C0HRQ7_9AVES</name>
<evidence type="ECO:0000256" key="2">
    <source>
        <dbReference type="ARBA" id="ARBA00022723"/>
    </source>
</evidence>